<feature type="region of interest" description="Disordered" evidence="1">
    <location>
        <begin position="1"/>
        <end position="40"/>
    </location>
</feature>
<gene>
    <name evidence="2" type="ORF">RRG08_036493</name>
</gene>
<dbReference type="Proteomes" id="UP001283361">
    <property type="component" value="Unassembled WGS sequence"/>
</dbReference>
<proteinExistence type="predicted"/>
<protein>
    <submittedName>
        <fullName evidence="2">Uncharacterized protein</fullName>
    </submittedName>
</protein>
<evidence type="ECO:0000256" key="1">
    <source>
        <dbReference type="SAM" id="MobiDB-lite"/>
    </source>
</evidence>
<evidence type="ECO:0000313" key="2">
    <source>
        <dbReference type="EMBL" id="KAK3770894.1"/>
    </source>
</evidence>
<keyword evidence="3" id="KW-1185">Reference proteome</keyword>
<sequence>MHSKLPKGKTGLISSGKNRVNKNEKPDKSKLERERAKENRVLCRPSHARVLGNAGLSSLASEALDYHQP</sequence>
<feature type="compositionally biased region" description="Basic and acidic residues" evidence="1">
    <location>
        <begin position="21"/>
        <end position="40"/>
    </location>
</feature>
<dbReference type="AlphaFoldDB" id="A0AAE1DHH4"/>
<comment type="caution">
    <text evidence="2">The sequence shown here is derived from an EMBL/GenBank/DDBJ whole genome shotgun (WGS) entry which is preliminary data.</text>
</comment>
<evidence type="ECO:0000313" key="3">
    <source>
        <dbReference type="Proteomes" id="UP001283361"/>
    </source>
</evidence>
<dbReference type="EMBL" id="JAWDGP010003786">
    <property type="protein sequence ID" value="KAK3770894.1"/>
    <property type="molecule type" value="Genomic_DNA"/>
</dbReference>
<name>A0AAE1DHH4_9GAST</name>
<organism evidence="2 3">
    <name type="scientific">Elysia crispata</name>
    <name type="common">lettuce slug</name>
    <dbReference type="NCBI Taxonomy" id="231223"/>
    <lineage>
        <taxon>Eukaryota</taxon>
        <taxon>Metazoa</taxon>
        <taxon>Spiralia</taxon>
        <taxon>Lophotrochozoa</taxon>
        <taxon>Mollusca</taxon>
        <taxon>Gastropoda</taxon>
        <taxon>Heterobranchia</taxon>
        <taxon>Euthyneura</taxon>
        <taxon>Panpulmonata</taxon>
        <taxon>Sacoglossa</taxon>
        <taxon>Placobranchoidea</taxon>
        <taxon>Plakobranchidae</taxon>
        <taxon>Elysia</taxon>
    </lineage>
</organism>
<accession>A0AAE1DHH4</accession>
<reference evidence="2" key="1">
    <citation type="journal article" date="2023" name="G3 (Bethesda)">
        <title>A reference genome for the long-term kleptoplast-retaining sea slug Elysia crispata morphotype clarki.</title>
        <authorList>
            <person name="Eastman K.E."/>
            <person name="Pendleton A.L."/>
            <person name="Shaikh M.A."/>
            <person name="Suttiyut T."/>
            <person name="Ogas R."/>
            <person name="Tomko P."/>
            <person name="Gavelis G."/>
            <person name="Widhalm J.R."/>
            <person name="Wisecaver J.H."/>
        </authorList>
    </citation>
    <scope>NUCLEOTIDE SEQUENCE</scope>
    <source>
        <strain evidence="2">ECLA1</strain>
    </source>
</reference>